<feature type="compositionally biased region" description="Basic residues" evidence="1">
    <location>
        <begin position="18"/>
        <end position="27"/>
    </location>
</feature>
<evidence type="ECO:0000256" key="1">
    <source>
        <dbReference type="SAM" id="MobiDB-lite"/>
    </source>
</evidence>
<dbReference type="Proteomes" id="UP000681967">
    <property type="component" value="Unassembled WGS sequence"/>
</dbReference>
<feature type="compositionally biased region" description="Basic residues" evidence="1">
    <location>
        <begin position="64"/>
        <end position="75"/>
    </location>
</feature>
<evidence type="ECO:0000313" key="2">
    <source>
        <dbReference type="EMBL" id="CAF4027091.1"/>
    </source>
</evidence>
<proteinExistence type="predicted"/>
<feature type="compositionally biased region" description="Basic and acidic residues" evidence="1">
    <location>
        <begin position="1"/>
        <end position="16"/>
    </location>
</feature>
<feature type="compositionally biased region" description="Polar residues" evidence="1">
    <location>
        <begin position="41"/>
        <end position="58"/>
    </location>
</feature>
<sequence>MDSKNDKCIKDKDTNKKSVAKVNRKTRASPVLRSFLKSSRKQVGTNLLSNTKSNQTDINDNRNKKSPQYRPRHSHSNPLQTEITSKTERNKILTMSEQSRRSPVFSRRPQVQIERMTDFDIDTTHLTILPMSTIGFDTNESIFPTSDQEQNQPFNENQTIKSLSSSTVKKNIKRSFESSSTVKKNNKRSFESSSCEQIFVKRRYHKTIPTIITQKYLCISYPKDTPRCVDCRTNTASTVSTQLAGCRFQHCRT</sequence>
<dbReference type="AlphaFoldDB" id="A0A8S2P0L1"/>
<reference evidence="2" key="1">
    <citation type="submission" date="2021-02" db="EMBL/GenBank/DDBJ databases">
        <authorList>
            <person name="Nowell W R."/>
        </authorList>
    </citation>
    <scope>NUCLEOTIDE SEQUENCE</scope>
</reference>
<feature type="region of interest" description="Disordered" evidence="1">
    <location>
        <begin position="1"/>
        <end position="87"/>
    </location>
</feature>
<organism evidence="2 3">
    <name type="scientific">Rotaria magnacalcarata</name>
    <dbReference type="NCBI Taxonomy" id="392030"/>
    <lineage>
        <taxon>Eukaryota</taxon>
        <taxon>Metazoa</taxon>
        <taxon>Spiralia</taxon>
        <taxon>Gnathifera</taxon>
        <taxon>Rotifera</taxon>
        <taxon>Eurotatoria</taxon>
        <taxon>Bdelloidea</taxon>
        <taxon>Philodinida</taxon>
        <taxon>Philodinidae</taxon>
        <taxon>Rotaria</taxon>
    </lineage>
</organism>
<gene>
    <name evidence="2" type="ORF">BYL167_LOCUS15113</name>
</gene>
<evidence type="ECO:0000313" key="3">
    <source>
        <dbReference type="Proteomes" id="UP000681967"/>
    </source>
</evidence>
<name>A0A8S2P0L1_9BILA</name>
<accession>A0A8S2P0L1</accession>
<dbReference type="EMBL" id="CAJOBH010005521">
    <property type="protein sequence ID" value="CAF4027091.1"/>
    <property type="molecule type" value="Genomic_DNA"/>
</dbReference>
<comment type="caution">
    <text evidence="2">The sequence shown here is derived from an EMBL/GenBank/DDBJ whole genome shotgun (WGS) entry which is preliminary data.</text>
</comment>
<protein>
    <submittedName>
        <fullName evidence="2">Uncharacterized protein</fullName>
    </submittedName>
</protein>